<organism evidence="14 15">
    <name type="scientific">Pyrocoelia pectoralis</name>
    <dbReference type="NCBI Taxonomy" id="417401"/>
    <lineage>
        <taxon>Eukaryota</taxon>
        <taxon>Metazoa</taxon>
        <taxon>Ecdysozoa</taxon>
        <taxon>Arthropoda</taxon>
        <taxon>Hexapoda</taxon>
        <taxon>Insecta</taxon>
        <taxon>Pterygota</taxon>
        <taxon>Neoptera</taxon>
        <taxon>Endopterygota</taxon>
        <taxon>Coleoptera</taxon>
        <taxon>Polyphaga</taxon>
        <taxon>Elateriformia</taxon>
        <taxon>Elateroidea</taxon>
        <taxon>Lampyridae</taxon>
        <taxon>Lampyrinae</taxon>
        <taxon>Pyrocoelia</taxon>
    </lineage>
</organism>
<dbReference type="SUPFAM" id="SSF88659">
    <property type="entry name" value="Sigma3 and sigma4 domains of RNA polymerase sigma factors"/>
    <property type="match status" value="1"/>
</dbReference>
<dbReference type="Pfam" id="PF13359">
    <property type="entry name" value="DDE_Tnp_4"/>
    <property type="match status" value="1"/>
</dbReference>
<name>A0AAN7VN99_9COLE</name>
<dbReference type="Proteomes" id="UP001329430">
    <property type="component" value="Chromosome 2"/>
</dbReference>
<sequence>MARETVYKLIGLLDESHFLPSYHSGRENITAEKAFLLSLWYLSNQETFREISDRFNVTYSSVHRCLTRTLKFLLSKKKEIIRWPAIETTNIITNAFRSKQGMVNVIGAIDGSHVEINKPSHNQDSYINRKGYHSLLIQGIVDHSKRFIDVFCGEPGSMHDARLLRKSAIFKKISQNPDYIGQYFLLGDSA</sequence>
<evidence type="ECO:0000256" key="6">
    <source>
        <dbReference type="ARBA" id="ARBA00022490"/>
    </source>
</evidence>
<dbReference type="GO" id="GO:0004518">
    <property type="term" value="F:nuclease activity"/>
    <property type="evidence" value="ECO:0007669"/>
    <property type="project" value="UniProtKB-KW"/>
</dbReference>
<reference evidence="14 15" key="1">
    <citation type="journal article" date="2024" name="Insects">
        <title>An Improved Chromosome-Level Genome Assembly of the Firefly Pyrocoelia pectoralis.</title>
        <authorList>
            <person name="Fu X."/>
            <person name="Meyer-Rochow V.B."/>
            <person name="Ballantyne L."/>
            <person name="Zhu X."/>
        </authorList>
    </citation>
    <scope>NUCLEOTIDE SEQUENCE [LARGE SCALE GENOMIC DNA]</scope>
    <source>
        <strain evidence="14">XCY_ONT2</strain>
    </source>
</reference>
<evidence type="ECO:0000256" key="11">
    <source>
        <dbReference type="ARBA" id="ARBA00030126"/>
    </source>
</evidence>
<proteinExistence type="inferred from homology"/>
<evidence type="ECO:0000256" key="8">
    <source>
        <dbReference type="ARBA" id="ARBA00022723"/>
    </source>
</evidence>
<feature type="domain" description="DDE Tnp4" evidence="13">
    <location>
        <begin position="109"/>
        <end position="190"/>
    </location>
</feature>
<comment type="caution">
    <text evidence="14">The sequence shown here is derived from an EMBL/GenBank/DDBJ whole genome shotgun (WGS) entry which is preliminary data.</text>
</comment>
<dbReference type="PRINTS" id="PR02086">
    <property type="entry name" value="PUTNUCHARBI1"/>
</dbReference>
<dbReference type="GO" id="GO:0005634">
    <property type="term" value="C:nucleus"/>
    <property type="evidence" value="ECO:0007669"/>
    <property type="project" value="UniProtKB-SubCell"/>
</dbReference>
<dbReference type="GO" id="GO:0005737">
    <property type="term" value="C:cytoplasm"/>
    <property type="evidence" value="ECO:0007669"/>
    <property type="project" value="UniProtKB-SubCell"/>
</dbReference>
<keyword evidence="8" id="KW-0479">Metal-binding</keyword>
<dbReference type="EMBL" id="JAVRBK010000002">
    <property type="protein sequence ID" value="KAK5648191.1"/>
    <property type="molecule type" value="Genomic_DNA"/>
</dbReference>
<dbReference type="InterPro" id="IPR027806">
    <property type="entry name" value="HARBI1_dom"/>
</dbReference>
<protein>
    <recommendedName>
        <fullName evidence="5">Putative nuclease HARBI1</fullName>
    </recommendedName>
    <alternativeName>
        <fullName evidence="11">Harbinger transposase-derived nuclease</fullName>
    </alternativeName>
</protein>
<dbReference type="InterPro" id="IPR026103">
    <property type="entry name" value="HARBI1_animal"/>
</dbReference>
<gene>
    <name evidence="14" type="ORF">RI129_003083</name>
</gene>
<comment type="function">
    <text evidence="12">Transposase-derived protein that may have nuclease activity. Does not have transposase activity.</text>
</comment>
<keyword evidence="15" id="KW-1185">Reference proteome</keyword>
<dbReference type="InterPro" id="IPR013324">
    <property type="entry name" value="RNA_pol_sigma_r3/r4-like"/>
</dbReference>
<keyword evidence="6" id="KW-0963">Cytoplasm</keyword>
<comment type="subcellular location">
    <subcellularLocation>
        <location evidence="3">Cytoplasm</location>
    </subcellularLocation>
    <subcellularLocation>
        <location evidence="2">Nucleus</location>
    </subcellularLocation>
</comment>
<evidence type="ECO:0000256" key="7">
    <source>
        <dbReference type="ARBA" id="ARBA00022722"/>
    </source>
</evidence>
<keyword evidence="7" id="KW-0540">Nuclease</keyword>
<dbReference type="AlphaFoldDB" id="A0AAN7VN99"/>
<dbReference type="PANTHER" id="PTHR22930:SF85">
    <property type="entry name" value="GH03217P-RELATED"/>
    <property type="match status" value="1"/>
</dbReference>
<evidence type="ECO:0000256" key="1">
    <source>
        <dbReference type="ARBA" id="ARBA00001968"/>
    </source>
</evidence>
<keyword evidence="10" id="KW-0539">Nucleus</keyword>
<evidence type="ECO:0000256" key="3">
    <source>
        <dbReference type="ARBA" id="ARBA00004496"/>
    </source>
</evidence>
<comment type="cofactor">
    <cofactor evidence="1">
        <name>a divalent metal cation</name>
        <dbReference type="ChEBI" id="CHEBI:60240"/>
    </cofactor>
</comment>
<dbReference type="InterPro" id="IPR045249">
    <property type="entry name" value="HARBI1-like"/>
</dbReference>
<evidence type="ECO:0000256" key="4">
    <source>
        <dbReference type="ARBA" id="ARBA00006958"/>
    </source>
</evidence>
<evidence type="ECO:0000313" key="14">
    <source>
        <dbReference type="EMBL" id="KAK5648191.1"/>
    </source>
</evidence>
<dbReference type="GO" id="GO:0016787">
    <property type="term" value="F:hydrolase activity"/>
    <property type="evidence" value="ECO:0007669"/>
    <property type="project" value="UniProtKB-KW"/>
</dbReference>
<evidence type="ECO:0000256" key="5">
    <source>
        <dbReference type="ARBA" id="ARBA00015519"/>
    </source>
</evidence>
<evidence type="ECO:0000256" key="10">
    <source>
        <dbReference type="ARBA" id="ARBA00023242"/>
    </source>
</evidence>
<evidence type="ECO:0000256" key="12">
    <source>
        <dbReference type="ARBA" id="ARBA00045850"/>
    </source>
</evidence>
<comment type="similarity">
    <text evidence="4">Belongs to the HARBI1 family.</text>
</comment>
<keyword evidence="9" id="KW-0378">Hydrolase</keyword>
<dbReference type="GO" id="GO:0046872">
    <property type="term" value="F:metal ion binding"/>
    <property type="evidence" value="ECO:0007669"/>
    <property type="project" value="UniProtKB-KW"/>
</dbReference>
<evidence type="ECO:0000256" key="2">
    <source>
        <dbReference type="ARBA" id="ARBA00004123"/>
    </source>
</evidence>
<evidence type="ECO:0000313" key="15">
    <source>
        <dbReference type="Proteomes" id="UP001329430"/>
    </source>
</evidence>
<evidence type="ECO:0000256" key="9">
    <source>
        <dbReference type="ARBA" id="ARBA00022801"/>
    </source>
</evidence>
<dbReference type="PANTHER" id="PTHR22930">
    <property type="match status" value="1"/>
</dbReference>
<accession>A0AAN7VN99</accession>
<evidence type="ECO:0000259" key="13">
    <source>
        <dbReference type="Pfam" id="PF13359"/>
    </source>
</evidence>